<reference evidence="2 3" key="1">
    <citation type="submission" date="2016-10" db="EMBL/GenBank/DDBJ databases">
        <authorList>
            <person name="Varghese N."/>
            <person name="Submissions S."/>
        </authorList>
    </citation>
    <scope>NUCLEOTIDE SEQUENCE [LARGE SCALE GENOMIC DNA]</scope>
    <source>
        <strain evidence="2 3">DSM 2260</strain>
    </source>
</reference>
<organism evidence="1 4">
    <name type="scientific">Myxococcus virescens</name>
    <dbReference type="NCBI Taxonomy" id="83456"/>
    <lineage>
        <taxon>Bacteria</taxon>
        <taxon>Pseudomonadati</taxon>
        <taxon>Myxococcota</taxon>
        <taxon>Myxococcia</taxon>
        <taxon>Myxococcales</taxon>
        <taxon>Cystobacterineae</taxon>
        <taxon>Myxococcaceae</taxon>
        <taxon>Myxococcus</taxon>
    </lineage>
</organism>
<accession>A0A511HIK9</accession>
<dbReference type="Proteomes" id="UP000321224">
    <property type="component" value="Unassembled WGS sequence"/>
</dbReference>
<proteinExistence type="predicted"/>
<comment type="caution">
    <text evidence="1">The sequence shown here is derived from an EMBL/GenBank/DDBJ whole genome shotgun (WGS) entry which is preliminary data.</text>
</comment>
<dbReference type="EMBL" id="FNAJ01000019">
    <property type="protein sequence ID" value="SDF08256.1"/>
    <property type="molecule type" value="Genomic_DNA"/>
</dbReference>
<dbReference type="EMBL" id="BJVY01000024">
    <property type="protein sequence ID" value="GEL72339.1"/>
    <property type="molecule type" value="Genomic_DNA"/>
</dbReference>
<gene>
    <name evidence="1" type="ORF">MVI01_41230</name>
    <name evidence="2" type="ORF">SAMN04488504_11995</name>
</gene>
<dbReference type="RefSeq" id="WP_244172241.1">
    <property type="nucleotide sequence ID" value="NZ_BJVY01000024.1"/>
</dbReference>
<keyword evidence="3" id="KW-1185">Reference proteome</keyword>
<sequence length="45" mass="5403">MTHKRLRSLDHVVVLNEAHARRLLREYQRYYNASRTHLSLGKDTP</sequence>
<evidence type="ECO:0000313" key="2">
    <source>
        <dbReference type="EMBL" id="SDF08256.1"/>
    </source>
</evidence>
<dbReference type="AlphaFoldDB" id="A0A511HIK9"/>
<reference evidence="1 4" key="2">
    <citation type="submission" date="2019-07" db="EMBL/GenBank/DDBJ databases">
        <title>Whole genome shotgun sequence of Myxococcus virescens NBRC 100334.</title>
        <authorList>
            <person name="Hosoyama A."/>
            <person name="Uohara A."/>
            <person name="Ohji S."/>
            <person name="Ichikawa N."/>
        </authorList>
    </citation>
    <scope>NUCLEOTIDE SEQUENCE [LARGE SCALE GENOMIC DNA]</scope>
    <source>
        <strain evidence="1 4">NBRC 100334</strain>
    </source>
</reference>
<evidence type="ECO:0000313" key="1">
    <source>
        <dbReference type="EMBL" id="GEL72339.1"/>
    </source>
</evidence>
<name>A0A511HIK9_9BACT</name>
<evidence type="ECO:0000313" key="4">
    <source>
        <dbReference type="Proteomes" id="UP000321224"/>
    </source>
</evidence>
<dbReference type="Proteomes" id="UP000198717">
    <property type="component" value="Unassembled WGS sequence"/>
</dbReference>
<protein>
    <submittedName>
        <fullName evidence="1">Uncharacterized protein</fullName>
    </submittedName>
</protein>
<evidence type="ECO:0000313" key="3">
    <source>
        <dbReference type="Proteomes" id="UP000198717"/>
    </source>
</evidence>